<keyword evidence="8" id="KW-1185">Reference proteome</keyword>
<name>A0A9X2F1J0_9SPHI</name>
<sequence length="551" mass="60833">MLTAYTFAGCKETSTQIVTVSETPEADFTPEASFVCGSSARLTFTNTTKYNGSGSVSYKWFINDVLISTGKNLTNTFNTPSGGVKPYIFKVRLEASSPLGCTGKVTHDIQFNPLPQASFKENALLGCAPFNPVIENTSLFADSFEWYVNDVLVSTDRNPTNIVVQDPESEITVKMIAKNQWDCQPSEITRKFKTRPMPTVGFIMDESVSCNGMLKVNFSNQSSGASGYSWDFGDGSAFSTVNDPVHVFVKAGIYEVKLTADNGFCTATSVQYVKVADKPKAAFIADNRASCVSATVTFANQSINATKFIWDFGDGSFSGEKNPKHTYTSNKSAYNVKLTAIGEFGCQDEFTEIAYINVYPAPKADFEVKPDEVIKIPDYTFDFADKSEGEGLTYQWSFGDGKSSIEKDPKHTYTEVGTYSVRLIVKSSVGCLDTMVRNVTIEGVPGTLYVPNAFQPGSIRNELRSFMPKGVGLKEYRLRIFNTWGELIFETTRIEDGCPADGWDGSFNGKQLPQDVYIWDISAKFINGTEWEGMQYEKGAKKRTGTVHLIR</sequence>
<dbReference type="GO" id="GO:0005886">
    <property type="term" value="C:plasma membrane"/>
    <property type="evidence" value="ECO:0007669"/>
    <property type="project" value="TreeGrafter"/>
</dbReference>
<dbReference type="PANTHER" id="PTHR46730">
    <property type="entry name" value="POLYCYSTIN-1"/>
    <property type="match status" value="1"/>
</dbReference>
<organism evidence="7 8">
    <name type="scientific">Solitalea agri</name>
    <dbReference type="NCBI Taxonomy" id="2953739"/>
    <lineage>
        <taxon>Bacteria</taxon>
        <taxon>Pseudomonadati</taxon>
        <taxon>Bacteroidota</taxon>
        <taxon>Sphingobacteriia</taxon>
        <taxon>Sphingobacteriales</taxon>
        <taxon>Sphingobacteriaceae</taxon>
        <taxon>Solitalea</taxon>
    </lineage>
</organism>
<protein>
    <submittedName>
        <fullName evidence="7">PKD domain-containing protein</fullName>
    </submittedName>
</protein>
<keyword evidence="4" id="KW-1133">Transmembrane helix</keyword>
<comment type="subcellular location">
    <subcellularLocation>
        <location evidence="1">Membrane</location>
        <topology evidence="1">Multi-pass membrane protein</topology>
    </subcellularLocation>
</comment>
<evidence type="ECO:0000259" key="6">
    <source>
        <dbReference type="PROSITE" id="PS50093"/>
    </source>
</evidence>
<dbReference type="Pfam" id="PF18911">
    <property type="entry name" value="PKD_4"/>
    <property type="match status" value="3"/>
</dbReference>
<dbReference type="InterPro" id="IPR022409">
    <property type="entry name" value="PKD/Chitinase_dom"/>
</dbReference>
<gene>
    <name evidence="7" type="ORF">NF867_05855</name>
</gene>
<feature type="domain" description="PKD" evidence="6">
    <location>
        <begin position="219"/>
        <end position="275"/>
    </location>
</feature>
<feature type="domain" description="PKD" evidence="6">
    <location>
        <begin position="278"/>
        <end position="329"/>
    </location>
</feature>
<evidence type="ECO:0000256" key="1">
    <source>
        <dbReference type="ARBA" id="ARBA00004141"/>
    </source>
</evidence>
<keyword evidence="3" id="KW-0677">Repeat</keyword>
<keyword evidence="2" id="KW-0812">Transmembrane</keyword>
<feature type="domain" description="PKD" evidence="6">
    <location>
        <begin position="383"/>
        <end position="442"/>
    </location>
</feature>
<dbReference type="AlphaFoldDB" id="A0A9X2F1J0"/>
<dbReference type="InterPro" id="IPR013783">
    <property type="entry name" value="Ig-like_fold"/>
</dbReference>
<dbReference type="InterPro" id="IPR035986">
    <property type="entry name" value="PKD_dom_sf"/>
</dbReference>
<evidence type="ECO:0000256" key="4">
    <source>
        <dbReference type="ARBA" id="ARBA00022989"/>
    </source>
</evidence>
<dbReference type="CDD" id="cd00146">
    <property type="entry name" value="PKD"/>
    <property type="match status" value="3"/>
</dbReference>
<dbReference type="Gene3D" id="2.60.40.10">
    <property type="entry name" value="Immunoglobulins"/>
    <property type="match status" value="4"/>
</dbReference>
<reference evidence="7" key="1">
    <citation type="submission" date="2022-06" db="EMBL/GenBank/DDBJ databases">
        <title>Solitalea sp. MAHUQ-68 isolated from rhizospheric soil.</title>
        <authorList>
            <person name="Huq M.A."/>
        </authorList>
    </citation>
    <scope>NUCLEOTIDE SEQUENCE</scope>
    <source>
        <strain evidence="7">MAHUQ-68</strain>
    </source>
</reference>
<dbReference type="PANTHER" id="PTHR46730:SF1">
    <property type="entry name" value="PLAT DOMAIN-CONTAINING PROTEIN"/>
    <property type="match status" value="1"/>
</dbReference>
<evidence type="ECO:0000313" key="7">
    <source>
        <dbReference type="EMBL" id="MCO4292385.1"/>
    </source>
</evidence>
<dbReference type="SUPFAM" id="SSF49299">
    <property type="entry name" value="PKD domain"/>
    <property type="match status" value="4"/>
</dbReference>
<accession>A0A9X2F1J0</accession>
<dbReference type="GO" id="GO:0006816">
    <property type="term" value="P:calcium ion transport"/>
    <property type="evidence" value="ECO:0007669"/>
    <property type="project" value="TreeGrafter"/>
</dbReference>
<comment type="caution">
    <text evidence="7">The sequence shown here is derived from an EMBL/GenBank/DDBJ whole genome shotgun (WGS) entry which is preliminary data.</text>
</comment>
<evidence type="ECO:0000256" key="2">
    <source>
        <dbReference type="ARBA" id="ARBA00022692"/>
    </source>
</evidence>
<evidence type="ECO:0000256" key="5">
    <source>
        <dbReference type="ARBA" id="ARBA00023136"/>
    </source>
</evidence>
<dbReference type="GO" id="GO:0005261">
    <property type="term" value="F:monoatomic cation channel activity"/>
    <property type="evidence" value="ECO:0007669"/>
    <property type="project" value="TreeGrafter"/>
</dbReference>
<dbReference type="InterPro" id="IPR000601">
    <property type="entry name" value="PKD_dom"/>
</dbReference>
<dbReference type="SMART" id="SM00089">
    <property type="entry name" value="PKD"/>
    <property type="match status" value="4"/>
</dbReference>
<evidence type="ECO:0000313" key="8">
    <source>
        <dbReference type="Proteomes" id="UP001155182"/>
    </source>
</evidence>
<dbReference type="PROSITE" id="PS50093">
    <property type="entry name" value="PKD"/>
    <property type="match status" value="3"/>
</dbReference>
<evidence type="ECO:0000256" key="3">
    <source>
        <dbReference type="ARBA" id="ARBA00022737"/>
    </source>
</evidence>
<dbReference type="EMBL" id="JAMWYS010000024">
    <property type="protein sequence ID" value="MCO4292385.1"/>
    <property type="molecule type" value="Genomic_DNA"/>
</dbReference>
<keyword evidence="5" id="KW-0472">Membrane</keyword>
<proteinExistence type="predicted"/>
<dbReference type="Proteomes" id="UP001155182">
    <property type="component" value="Unassembled WGS sequence"/>
</dbReference>